<organism evidence="1 4">
    <name type="scientific">Gilliamella apicola</name>
    <dbReference type="NCBI Taxonomy" id="1196095"/>
    <lineage>
        <taxon>Bacteria</taxon>
        <taxon>Pseudomonadati</taxon>
        <taxon>Pseudomonadota</taxon>
        <taxon>Gammaproteobacteria</taxon>
        <taxon>Orbales</taxon>
        <taxon>Orbaceae</taxon>
        <taxon>Gilliamella</taxon>
    </lineage>
</organism>
<dbReference type="Proteomes" id="UP000194977">
    <property type="component" value="Unassembled WGS sequence"/>
</dbReference>
<evidence type="ECO:0000313" key="4">
    <source>
        <dbReference type="Proteomes" id="UP000194977"/>
    </source>
</evidence>
<dbReference type="RefSeq" id="WP_086300646.1">
    <property type="nucleotide sequence ID" value="NZ_MZNE01000010.1"/>
</dbReference>
<sequence>MSRLTKLARGRECQVRLPCCNHNVETTVLAHYRLAGTCGIGMKPNDLQGAWACSACHDEIDRRTRIFEPEFVRLAHAEGVLRTIDILIKEAAIKL</sequence>
<evidence type="ECO:0008006" key="5">
    <source>
        <dbReference type="Google" id="ProtNLM"/>
    </source>
</evidence>
<evidence type="ECO:0000313" key="2">
    <source>
        <dbReference type="EMBL" id="OTQ11118.1"/>
    </source>
</evidence>
<proteinExistence type="predicted"/>
<dbReference type="Gene3D" id="3.30.50.20">
    <property type="entry name" value="prophage-derive protein ybcO"/>
    <property type="match status" value="1"/>
</dbReference>
<reference evidence="3 4" key="1">
    <citation type="submission" date="2017-03" db="EMBL/GenBank/DDBJ databases">
        <title>Comparative genomics of honeybee gut symbionts reveal geographically distinct and subgroup specific antibiotic resistance.</title>
        <authorList>
            <person name="Ludvigsen J."/>
            <person name="Porcellato D."/>
            <person name="Labee-Lund T.M."/>
            <person name="Amdam G.V."/>
            <person name="Rudi K."/>
        </authorList>
    </citation>
    <scope>NUCLEOTIDE SEQUENCE [LARGE SCALE GENOMIC DNA]</scope>
    <source>
        <strain evidence="1 4">A-7-12</strain>
        <strain evidence="2 3">A-9-12</strain>
    </source>
</reference>
<name>A0A242NJW8_9GAMM</name>
<protein>
    <recommendedName>
        <fullName evidence="5">DUF1364 domain-containing protein</fullName>
    </recommendedName>
</protein>
<dbReference type="OrthoDB" id="7068425at2"/>
<dbReference type="EMBL" id="NART01000009">
    <property type="protein sequence ID" value="OTQ11118.1"/>
    <property type="molecule type" value="Genomic_DNA"/>
</dbReference>
<dbReference type="AlphaFoldDB" id="A0A242NJW8"/>
<comment type="caution">
    <text evidence="1">The sequence shown here is derived from an EMBL/GenBank/DDBJ whole genome shotgun (WGS) entry which is preliminary data.</text>
</comment>
<accession>A0A242NJW8</accession>
<dbReference type="EMBL" id="NARP01000006">
    <property type="protein sequence ID" value="OTQ00774.1"/>
    <property type="molecule type" value="Genomic_DNA"/>
</dbReference>
<dbReference type="Proteomes" id="UP000194800">
    <property type="component" value="Unassembled WGS sequence"/>
</dbReference>
<dbReference type="Pfam" id="PF07102">
    <property type="entry name" value="YbcO"/>
    <property type="match status" value="1"/>
</dbReference>
<evidence type="ECO:0000313" key="3">
    <source>
        <dbReference type="Proteomes" id="UP000194800"/>
    </source>
</evidence>
<dbReference type="InterPro" id="IPR010774">
    <property type="entry name" value="YbcO"/>
</dbReference>
<evidence type="ECO:0000313" key="1">
    <source>
        <dbReference type="EMBL" id="OTQ00774.1"/>
    </source>
</evidence>
<keyword evidence="3" id="KW-1185">Reference proteome</keyword>
<gene>
    <name evidence="2" type="ORF">B6C91_03590</name>
    <name evidence="1" type="ORF">B6D08_02815</name>
</gene>